<keyword evidence="5" id="KW-1185">Reference proteome</keyword>
<accession>A0AAJ5Z016</accession>
<proteinExistence type="predicted"/>
<feature type="region of interest" description="Disordered" evidence="2">
    <location>
        <begin position="68"/>
        <end position="89"/>
    </location>
</feature>
<evidence type="ECO:0000256" key="1">
    <source>
        <dbReference type="PROSITE-ProRule" id="PRU00117"/>
    </source>
</evidence>
<protein>
    <recommendedName>
        <fullName evidence="3">K Homology domain-containing protein</fullName>
    </recommendedName>
</protein>
<dbReference type="InterPro" id="IPR031121">
    <property type="entry name" value="RIK/BLOM7"/>
</dbReference>
<reference evidence="4 5" key="1">
    <citation type="submission" date="2023-03" db="EMBL/GenBank/DDBJ databases">
        <title>Mating type loci evolution in Malassezia.</title>
        <authorList>
            <person name="Coelho M.A."/>
        </authorList>
    </citation>
    <scope>NUCLEOTIDE SEQUENCE [LARGE SCALE GENOMIC DNA]</scope>
    <source>
        <strain evidence="4 5">CBS 13387</strain>
    </source>
</reference>
<dbReference type="PANTHER" id="PTHR15744">
    <property type="entry name" value="BLOM7"/>
    <property type="match status" value="1"/>
</dbReference>
<dbReference type="GO" id="GO:0005634">
    <property type="term" value="C:nucleus"/>
    <property type="evidence" value="ECO:0007669"/>
    <property type="project" value="InterPro"/>
</dbReference>
<dbReference type="FunFam" id="3.30.1370.10:FF:000037">
    <property type="entry name" value="KH domain protein"/>
    <property type="match status" value="1"/>
</dbReference>
<dbReference type="Gene3D" id="3.30.1370.10">
    <property type="entry name" value="K Homology domain, type 1"/>
    <property type="match status" value="2"/>
</dbReference>
<feature type="region of interest" description="Disordered" evidence="2">
    <location>
        <begin position="382"/>
        <end position="403"/>
    </location>
</feature>
<feature type="region of interest" description="Disordered" evidence="2">
    <location>
        <begin position="22"/>
        <end position="41"/>
    </location>
</feature>
<dbReference type="SUPFAM" id="SSF54791">
    <property type="entry name" value="Eukaryotic type KH-domain (KH-domain type I)"/>
    <property type="match status" value="2"/>
</dbReference>
<sequence>MHSERQASKCFLFSIVMAERQSKWDRPTTESNAASHGTVARSNDIRPAAKMAAAAAARIAAQFAKPDPAAPGALVRHPDLDEDAPDGAFTHDIEINDHRNRYLLTKGQTQEDLRQETGARVYTRGTWYPDRTMIRPNEPPLYLHITADSRESLNRCIARINNLMVQDLPPLLDDRLHRNDPRASNEEIVPINLEPLRNFNVRAKIVGPSGLFVKYIQHETRVRVQIKGRGSGYLEGDTGRELQETMHIHLSGPESLQVRRAKEMALDLVDAVTEEWKKARTAMGAHDASKSETEVPPEPTYDDVPPPPPSDPAPPPPPESAEVPPPPEDDVPPPPPTDEPPADPEPPAPEAEANTATLDEEEEAALRQYWHDYVKWEQSFVNYHGRRPTKEEGGQDVPPEHRA</sequence>
<evidence type="ECO:0000313" key="5">
    <source>
        <dbReference type="Proteomes" id="UP001217582"/>
    </source>
</evidence>
<dbReference type="InterPro" id="IPR036612">
    <property type="entry name" value="KH_dom_type_1_sf"/>
</dbReference>
<keyword evidence="1" id="KW-0694">RNA-binding</keyword>
<dbReference type="PROSITE" id="PS50084">
    <property type="entry name" value="KH_TYPE_1"/>
    <property type="match status" value="1"/>
</dbReference>
<feature type="compositionally biased region" description="Pro residues" evidence="2">
    <location>
        <begin position="296"/>
        <end position="349"/>
    </location>
</feature>
<dbReference type="SMART" id="SM00322">
    <property type="entry name" value="KH"/>
    <property type="match status" value="1"/>
</dbReference>
<dbReference type="CDD" id="cd22386">
    <property type="entry name" value="KH-I_KHDC4_rpt2"/>
    <property type="match status" value="1"/>
</dbReference>
<gene>
    <name evidence="4" type="ORF">MARU1_001440</name>
</gene>
<feature type="domain" description="K Homology" evidence="3">
    <location>
        <begin position="183"/>
        <end position="270"/>
    </location>
</feature>
<dbReference type="Pfam" id="PF22675">
    <property type="entry name" value="KH-I_KHDC4-BBP"/>
    <property type="match status" value="1"/>
</dbReference>
<evidence type="ECO:0000259" key="3">
    <source>
        <dbReference type="SMART" id="SM00322"/>
    </source>
</evidence>
<evidence type="ECO:0000313" key="4">
    <source>
        <dbReference type="EMBL" id="WFD15422.1"/>
    </source>
</evidence>
<dbReference type="GO" id="GO:0003723">
    <property type="term" value="F:RNA binding"/>
    <property type="evidence" value="ECO:0007669"/>
    <property type="project" value="UniProtKB-UniRule"/>
</dbReference>
<feature type="compositionally biased region" description="Basic and acidic residues" evidence="2">
    <location>
        <begin position="388"/>
        <end position="403"/>
    </location>
</feature>
<dbReference type="InterPro" id="IPR056149">
    <property type="entry name" value="PRP5/DDX46/KHDC4_KH"/>
</dbReference>
<dbReference type="AlphaFoldDB" id="A0AAJ5Z016"/>
<name>A0AAJ5Z016_9BASI</name>
<feature type="region of interest" description="Disordered" evidence="2">
    <location>
        <begin position="280"/>
        <end position="360"/>
    </location>
</feature>
<dbReference type="InterPro" id="IPR004087">
    <property type="entry name" value="KH_dom"/>
</dbReference>
<evidence type="ECO:0000256" key="2">
    <source>
        <dbReference type="SAM" id="MobiDB-lite"/>
    </source>
</evidence>
<dbReference type="Pfam" id="PF23469">
    <property type="entry name" value="KH_12"/>
    <property type="match status" value="1"/>
</dbReference>
<dbReference type="Proteomes" id="UP001217582">
    <property type="component" value="Chromosome 3"/>
</dbReference>
<dbReference type="EMBL" id="CP119918">
    <property type="protein sequence ID" value="WFD15422.1"/>
    <property type="molecule type" value="Genomic_DNA"/>
</dbReference>
<dbReference type="InterPro" id="IPR047889">
    <property type="entry name" value="KHDC4_KH-I_second"/>
</dbReference>
<dbReference type="PANTHER" id="PTHR15744:SF0">
    <property type="entry name" value="KH HOMOLOGY DOMAIN-CONTAINING PROTEIN 4"/>
    <property type="match status" value="1"/>
</dbReference>
<dbReference type="InterPro" id="IPR055256">
    <property type="entry name" value="KH_1_KHDC4/BBP-like"/>
</dbReference>
<organism evidence="4 5">
    <name type="scientific">Malassezia arunalokei</name>
    <dbReference type="NCBI Taxonomy" id="1514897"/>
    <lineage>
        <taxon>Eukaryota</taxon>
        <taxon>Fungi</taxon>
        <taxon>Dikarya</taxon>
        <taxon>Basidiomycota</taxon>
        <taxon>Ustilaginomycotina</taxon>
        <taxon>Malasseziomycetes</taxon>
        <taxon>Malasseziales</taxon>
        <taxon>Malasseziaceae</taxon>
        <taxon>Malassezia</taxon>
    </lineage>
</organism>